<dbReference type="Proteomes" id="UP000002028">
    <property type="component" value="Chromosome"/>
</dbReference>
<dbReference type="InterPro" id="IPR001604">
    <property type="entry name" value="Endo_G_ENPP1-like_dom"/>
</dbReference>
<dbReference type="GO" id="GO:0046872">
    <property type="term" value="F:metal ion binding"/>
    <property type="evidence" value="ECO:0007669"/>
    <property type="project" value="UniProtKB-KW"/>
</dbReference>
<dbReference type="SMART" id="SM00892">
    <property type="entry name" value="Endonuclease_NS"/>
    <property type="match status" value="1"/>
</dbReference>
<feature type="domain" description="ENPP1-3/EXOG-like endonuclease/phosphodiesterase" evidence="3">
    <location>
        <begin position="474"/>
        <end position="696"/>
    </location>
</feature>
<keyword evidence="5" id="KW-0255">Endonuclease</keyword>
<keyword evidence="2" id="KW-0479">Metal-binding</keyword>
<dbReference type="eggNOG" id="COG3591">
    <property type="taxonomic scope" value="Bacteria"/>
</dbReference>
<dbReference type="STRING" id="504472.Slin_2087"/>
<gene>
    <name evidence="5" type="ordered locus">Slin_2087</name>
</gene>
<keyword evidence="6" id="KW-1185">Reference proteome</keyword>
<evidence type="ECO:0000256" key="1">
    <source>
        <dbReference type="PIRSR" id="PIRSR640255-1"/>
    </source>
</evidence>
<evidence type="ECO:0000259" key="3">
    <source>
        <dbReference type="SMART" id="SM00477"/>
    </source>
</evidence>
<accession>D2QDJ6</accession>
<dbReference type="SUPFAM" id="SSF54060">
    <property type="entry name" value="His-Me finger endonucleases"/>
    <property type="match status" value="1"/>
</dbReference>
<dbReference type="GO" id="GO:0016787">
    <property type="term" value="F:hydrolase activity"/>
    <property type="evidence" value="ECO:0007669"/>
    <property type="project" value="InterPro"/>
</dbReference>
<evidence type="ECO:0000256" key="2">
    <source>
        <dbReference type="PIRSR" id="PIRSR640255-2"/>
    </source>
</evidence>
<dbReference type="RefSeq" id="WP_012926674.1">
    <property type="nucleotide sequence ID" value="NC_013730.1"/>
</dbReference>
<dbReference type="PANTHER" id="PTHR13966:SF5">
    <property type="entry name" value="ENDONUCLEASE G, MITOCHONDRIAL"/>
    <property type="match status" value="1"/>
</dbReference>
<proteinExistence type="predicted"/>
<feature type="domain" description="DNA/RNA non-specific endonuclease/pyrophosphatase/phosphodiesterase" evidence="4">
    <location>
        <begin position="473"/>
        <end position="696"/>
    </location>
</feature>
<dbReference type="GO" id="GO:0004519">
    <property type="term" value="F:endonuclease activity"/>
    <property type="evidence" value="ECO:0007669"/>
    <property type="project" value="UniProtKB-KW"/>
</dbReference>
<dbReference type="Pfam" id="PF13365">
    <property type="entry name" value="Trypsin_2"/>
    <property type="match status" value="1"/>
</dbReference>
<dbReference type="Gene3D" id="2.40.10.10">
    <property type="entry name" value="Trypsin-like serine proteases"/>
    <property type="match status" value="2"/>
</dbReference>
<reference evidence="5 6" key="1">
    <citation type="journal article" date="2010" name="Stand. Genomic Sci.">
        <title>Complete genome sequence of Spirosoma linguale type strain (1).</title>
        <authorList>
            <person name="Lail K."/>
            <person name="Sikorski J."/>
            <person name="Saunders E."/>
            <person name="Lapidus A."/>
            <person name="Glavina Del Rio T."/>
            <person name="Copeland A."/>
            <person name="Tice H."/>
            <person name="Cheng J.-F."/>
            <person name="Lucas S."/>
            <person name="Nolan M."/>
            <person name="Bruce D."/>
            <person name="Goodwin L."/>
            <person name="Pitluck S."/>
            <person name="Ivanova N."/>
            <person name="Mavromatis K."/>
            <person name="Ovchinnikova G."/>
            <person name="Pati A."/>
            <person name="Chen A."/>
            <person name="Palaniappan K."/>
            <person name="Land M."/>
            <person name="Hauser L."/>
            <person name="Chang Y.-J."/>
            <person name="Jeffries C.D."/>
            <person name="Chain P."/>
            <person name="Brettin T."/>
            <person name="Detter J.C."/>
            <person name="Schuetze A."/>
            <person name="Rohde M."/>
            <person name="Tindall B.J."/>
            <person name="Goeker M."/>
            <person name="Bristow J."/>
            <person name="Eisen J.A."/>
            <person name="Markowitz V."/>
            <person name="Hugenholtz P."/>
            <person name="Kyrpides N.C."/>
            <person name="Klenk H.-P."/>
            <person name="Chen F."/>
        </authorList>
    </citation>
    <scope>NUCLEOTIDE SEQUENCE [LARGE SCALE GENOMIC DNA]</scope>
    <source>
        <strain evidence="6">ATCC 33905 / DSM 74 / LMG 10896 / Claus 1</strain>
    </source>
</reference>
<dbReference type="PANTHER" id="PTHR13966">
    <property type="entry name" value="ENDONUCLEASE RELATED"/>
    <property type="match status" value="1"/>
</dbReference>
<name>D2QDJ6_SPILD</name>
<dbReference type="EMBL" id="CP001769">
    <property type="protein sequence ID" value="ADB38126.1"/>
    <property type="molecule type" value="Genomic_DNA"/>
</dbReference>
<dbReference type="AlphaFoldDB" id="D2QDJ6"/>
<dbReference type="InterPro" id="IPR009003">
    <property type="entry name" value="Peptidase_S1_PA"/>
</dbReference>
<dbReference type="InterPro" id="IPR040255">
    <property type="entry name" value="Non-specific_endonuclease"/>
</dbReference>
<sequence>MLLAVDQLKESEHRYDVIAALPTRDAVSDFNEATFVQDIAPVITKGNILGTDENLAKRKEMLEEVGREPVDFAFERAIGKNDSVYSNFIGLIGDAKRRVGRIAIKKGIKPVGFATGFMVSEQLMLTNWHVFPSINDVADSEIQFFYELDTLGNPGTSTCFKLRSDIFYHASKELDYCFVAVNPMDTDNKVKLVDIGYIFLDPGLGKLGNEEEEALNIIHHPNGDYMQLSIRENLFVKITPVSIWYKTDTAPGSSGSPVFNDQWQVVALHHMGIGKKNASGDYIDKDGNVIPKINGKIKASQVVWEANEGMRISVILNDLFSSFPDTPLTNGLKRRPGSKTSIIEGQQMLGPEKSVNPLPPHSDMEALNSNSANVNISFPASLIEKNGTLTININQGSNNTPTRPAQKVTTLTAIEEVDSLETKKLEESLDLSGCKGYQSRFLGSRFDIPLPQPQNEIKKFIAKINGTDSAVLKYYNYSTIFHAVRMMPILSGINVNGDLAQRLDNTERKDIWLRDNRLSFDIQLDDSYYKKSGFDRGHMSRREDANWGSTADDAKRNADLTCMYTNACPQVAKLNQSSKKGLWGLLEKIVLESGAKVEKGEMARISVFNGPIFKDSDPVFKGIQVPMSFYKIILWLTKNGNLKATAFKLSQEELVDEIDFEQLDLDQNLEFKEYQCSIRSLHESTKIDFSSLFSFDTFKDLTSNEATINSTFEVMSHIDKFINE</sequence>
<dbReference type="GO" id="GO:0003676">
    <property type="term" value="F:nucleic acid binding"/>
    <property type="evidence" value="ECO:0007669"/>
    <property type="project" value="InterPro"/>
</dbReference>
<dbReference type="SUPFAM" id="SSF50494">
    <property type="entry name" value="Trypsin-like serine proteases"/>
    <property type="match status" value="1"/>
</dbReference>
<protein>
    <submittedName>
        <fullName evidence="5">DNA/RNA non-specific endonuclease</fullName>
    </submittedName>
</protein>
<dbReference type="KEGG" id="sli:Slin_2087"/>
<dbReference type="InterPro" id="IPR043504">
    <property type="entry name" value="Peptidase_S1_PA_chymotrypsin"/>
</dbReference>
<dbReference type="Gene3D" id="3.40.570.10">
    <property type="entry name" value="Extracellular Endonuclease, subunit A"/>
    <property type="match status" value="1"/>
</dbReference>
<evidence type="ECO:0000259" key="4">
    <source>
        <dbReference type="SMART" id="SM00892"/>
    </source>
</evidence>
<dbReference type="InterPro" id="IPR044929">
    <property type="entry name" value="DNA/RNA_non-sp_Endonuclease_sf"/>
</dbReference>
<dbReference type="eggNOG" id="COG1864">
    <property type="taxonomic scope" value="Bacteria"/>
</dbReference>
<keyword evidence="5" id="KW-0378">Hydrolase</keyword>
<dbReference type="HOGENOM" id="CLU_016161_0_0_10"/>
<feature type="active site" description="Proton acceptor" evidence="1">
    <location>
        <position position="538"/>
    </location>
</feature>
<evidence type="ECO:0000313" key="6">
    <source>
        <dbReference type="Proteomes" id="UP000002028"/>
    </source>
</evidence>
<dbReference type="InterPro" id="IPR020821">
    <property type="entry name" value="ENPP1-3/EXOG-like_nuc-like"/>
</dbReference>
<dbReference type="InterPro" id="IPR044925">
    <property type="entry name" value="His-Me_finger_sf"/>
</dbReference>
<evidence type="ECO:0000313" key="5">
    <source>
        <dbReference type="EMBL" id="ADB38126.1"/>
    </source>
</evidence>
<keyword evidence="5" id="KW-0540">Nuclease</keyword>
<dbReference type="SMART" id="SM00477">
    <property type="entry name" value="NUC"/>
    <property type="match status" value="1"/>
</dbReference>
<feature type="binding site" evidence="2">
    <location>
        <position position="575"/>
    </location>
    <ligand>
        <name>Mg(2+)</name>
        <dbReference type="ChEBI" id="CHEBI:18420"/>
        <note>catalytic</note>
    </ligand>
</feature>
<dbReference type="Pfam" id="PF01223">
    <property type="entry name" value="Endonuclease_NS"/>
    <property type="match status" value="1"/>
</dbReference>
<organism evidence="5 6">
    <name type="scientific">Spirosoma linguale (strain ATCC 33905 / DSM 74 / LMG 10896 / Claus 1)</name>
    <dbReference type="NCBI Taxonomy" id="504472"/>
    <lineage>
        <taxon>Bacteria</taxon>
        <taxon>Pseudomonadati</taxon>
        <taxon>Bacteroidota</taxon>
        <taxon>Cytophagia</taxon>
        <taxon>Cytophagales</taxon>
        <taxon>Cytophagaceae</taxon>
        <taxon>Spirosoma</taxon>
    </lineage>
</organism>